<keyword evidence="3" id="KW-1185">Reference proteome</keyword>
<dbReference type="Proteomes" id="UP000803884">
    <property type="component" value="Unassembled WGS sequence"/>
</dbReference>
<dbReference type="RefSeq" id="XP_069232193.1">
    <property type="nucleotide sequence ID" value="XM_069370537.1"/>
</dbReference>
<feature type="compositionally biased region" description="Basic residues" evidence="1">
    <location>
        <begin position="153"/>
        <end position="162"/>
    </location>
</feature>
<proteinExistence type="predicted"/>
<dbReference type="GeneID" id="96003375"/>
<dbReference type="AlphaFoldDB" id="A0AB34KVK9"/>
<feature type="compositionally biased region" description="Basic residues" evidence="1">
    <location>
        <begin position="220"/>
        <end position="230"/>
    </location>
</feature>
<reference evidence="2 3" key="1">
    <citation type="journal article" date="2020" name="Microbiol. Resour. Announc.">
        <title>Draft Genome Sequence of a Cladosporium Species Isolated from the Mesophotic Ascidian Didemnum maculosum.</title>
        <authorList>
            <person name="Gioti A."/>
            <person name="Siaperas R."/>
            <person name="Nikolaivits E."/>
            <person name="Le Goff G."/>
            <person name="Ouazzani J."/>
            <person name="Kotoulas G."/>
            <person name="Topakas E."/>
        </authorList>
    </citation>
    <scope>NUCLEOTIDE SEQUENCE [LARGE SCALE GENOMIC DNA]</scope>
    <source>
        <strain evidence="2 3">TM138-S3</strain>
    </source>
</reference>
<protein>
    <submittedName>
        <fullName evidence="2">Uncharacterized protein</fullName>
    </submittedName>
</protein>
<evidence type="ECO:0000313" key="3">
    <source>
        <dbReference type="Proteomes" id="UP000803884"/>
    </source>
</evidence>
<feature type="compositionally biased region" description="Acidic residues" evidence="1">
    <location>
        <begin position="167"/>
        <end position="182"/>
    </location>
</feature>
<evidence type="ECO:0000256" key="1">
    <source>
        <dbReference type="SAM" id="MobiDB-lite"/>
    </source>
</evidence>
<feature type="region of interest" description="Disordered" evidence="1">
    <location>
        <begin position="31"/>
        <end position="236"/>
    </location>
</feature>
<accession>A0AB34KVK9</accession>
<sequence length="236" mass="25106">MSAATKESLSQADIILNRTNVALARSQRLIQSWLPPKPESSLSQPEQDAEDDDDFRGDSEVGGIGSTAQKDDSGLPEGAFKRRNPGANDKLLDSLLGKKAANAHRKAQALAKNGPGQPQSAPKPLPRETLKRSAQESDSDEEEGGRAAAFSSKRAKPSRPQRKAPEETVESNVEAEEVEDGEDVKSAPVGAKSSQETSTAGKGGRKRPASYLDELLGQKANKKNKKKKKAPAADGV</sequence>
<evidence type="ECO:0000313" key="2">
    <source>
        <dbReference type="EMBL" id="KAL1589088.1"/>
    </source>
</evidence>
<comment type="caution">
    <text evidence="2">The sequence shown here is derived from an EMBL/GenBank/DDBJ whole genome shotgun (WGS) entry which is preliminary data.</text>
</comment>
<dbReference type="Pfam" id="PF11595">
    <property type="entry name" value="DUF3245"/>
    <property type="match status" value="1"/>
</dbReference>
<gene>
    <name evidence="2" type="ORF">WHR41_01931</name>
</gene>
<dbReference type="InterPro" id="IPR021641">
    <property type="entry name" value="DUF3245"/>
</dbReference>
<feature type="compositionally biased region" description="Basic and acidic residues" evidence="1">
    <location>
        <begin position="125"/>
        <end position="135"/>
    </location>
</feature>
<name>A0AB34KVK9_9PEZI</name>
<organism evidence="2 3">
    <name type="scientific">Cladosporium halotolerans</name>
    <dbReference type="NCBI Taxonomy" id="1052096"/>
    <lineage>
        <taxon>Eukaryota</taxon>
        <taxon>Fungi</taxon>
        <taxon>Dikarya</taxon>
        <taxon>Ascomycota</taxon>
        <taxon>Pezizomycotina</taxon>
        <taxon>Dothideomycetes</taxon>
        <taxon>Dothideomycetidae</taxon>
        <taxon>Cladosporiales</taxon>
        <taxon>Cladosporiaceae</taxon>
        <taxon>Cladosporium</taxon>
    </lineage>
</organism>
<dbReference type="EMBL" id="JAAQHG020000005">
    <property type="protein sequence ID" value="KAL1589088.1"/>
    <property type="molecule type" value="Genomic_DNA"/>
</dbReference>